<dbReference type="PANTHER" id="PTHR43727:SF2">
    <property type="entry name" value="GROUP IV DECARBOXYLASE"/>
    <property type="match status" value="1"/>
</dbReference>
<dbReference type="InterPro" id="IPR000183">
    <property type="entry name" value="Orn/DAP/Arg_de-COase"/>
</dbReference>
<comment type="caution">
    <text evidence="9">The sequence shown here is derived from an EMBL/GenBank/DDBJ whole genome shotgun (WGS) entry which is preliminary data.</text>
</comment>
<evidence type="ECO:0000256" key="2">
    <source>
        <dbReference type="ARBA" id="ARBA00022793"/>
    </source>
</evidence>
<dbReference type="PRINTS" id="PR01179">
    <property type="entry name" value="ODADCRBXLASE"/>
</dbReference>
<evidence type="ECO:0000256" key="3">
    <source>
        <dbReference type="ARBA" id="ARBA00022898"/>
    </source>
</evidence>
<feature type="binding site" evidence="5">
    <location>
        <begin position="270"/>
        <end position="273"/>
    </location>
    <ligand>
        <name>pyridoxal 5'-phosphate</name>
        <dbReference type="ChEBI" id="CHEBI:597326"/>
    </ligand>
</feature>
<keyword evidence="5" id="KW-0028">Amino-acid biosynthesis</keyword>
<comment type="function">
    <text evidence="5">Specifically catalyzes the decarboxylation of meso-diaminopimelate (meso-DAP) to L-lysine.</text>
</comment>
<protein>
    <recommendedName>
        <fullName evidence="5 6">Diaminopimelate decarboxylase</fullName>
        <shortName evidence="5">DAP decarboxylase</shortName>
        <shortName evidence="5">DAPDC</shortName>
        <ecNumber evidence="5 6">4.1.1.20</ecNumber>
    </recommendedName>
</protein>
<proteinExistence type="inferred from homology"/>
<keyword evidence="3 5" id="KW-0663">Pyridoxal phosphate</keyword>
<feature type="binding site" evidence="5">
    <location>
        <position position="273"/>
    </location>
    <ligand>
        <name>substrate</name>
    </ligand>
</feature>
<keyword evidence="4 5" id="KW-0456">Lyase</keyword>
<dbReference type="GO" id="GO:0008836">
    <property type="term" value="F:diaminopimelate decarboxylase activity"/>
    <property type="evidence" value="ECO:0007669"/>
    <property type="project" value="UniProtKB-EC"/>
</dbReference>
<dbReference type="SUPFAM" id="SSF50621">
    <property type="entry name" value="Alanine racemase C-terminal domain-like"/>
    <property type="match status" value="1"/>
</dbReference>
<dbReference type="Pfam" id="PF02784">
    <property type="entry name" value="Orn_Arg_deC_N"/>
    <property type="match status" value="1"/>
</dbReference>
<dbReference type="CDD" id="cd06828">
    <property type="entry name" value="PLPDE_III_DapDC"/>
    <property type="match status" value="1"/>
</dbReference>
<evidence type="ECO:0000313" key="9">
    <source>
        <dbReference type="EMBL" id="MBP1919076.1"/>
    </source>
</evidence>
<keyword evidence="10" id="KW-1185">Reference proteome</keyword>
<comment type="cofactor">
    <cofactor evidence="1 5 7">
        <name>pyridoxal 5'-phosphate</name>
        <dbReference type="ChEBI" id="CHEBI:597326"/>
    </cofactor>
</comment>
<dbReference type="InterPro" id="IPR022644">
    <property type="entry name" value="De-COase2_N"/>
</dbReference>
<evidence type="ECO:0000313" key="10">
    <source>
        <dbReference type="Proteomes" id="UP001519271"/>
    </source>
</evidence>
<name>A0ABS4G3G1_9CLOT</name>
<dbReference type="RefSeq" id="WP_209459296.1">
    <property type="nucleotide sequence ID" value="NZ_JAGGKC010000011.1"/>
</dbReference>
<dbReference type="InterPro" id="IPR009006">
    <property type="entry name" value="Ala_racemase/Decarboxylase_C"/>
</dbReference>
<reference evidence="9 10" key="1">
    <citation type="submission" date="2021-03" db="EMBL/GenBank/DDBJ databases">
        <title>Genomic Encyclopedia of Type Strains, Phase IV (KMG-IV): sequencing the most valuable type-strain genomes for metagenomic binning, comparative biology and taxonomic classification.</title>
        <authorList>
            <person name="Goeker M."/>
        </authorList>
    </citation>
    <scope>NUCLEOTIDE SEQUENCE [LARGE SCALE GENOMIC DNA]</scope>
    <source>
        <strain evidence="9 10">DSM 6139</strain>
    </source>
</reference>
<evidence type="ECO:0000256" key="6">
    <source>
        <dbReference type="NCBIfam" id="TIGR01048"/>
    </source>
</evidence>
<feature type="modified residue" description="N6-(pyridoxal phosphate)lysine" evidence="5">
    <location>
        <position position="58"/>
    </location>
</feature>
<evidence type="ECO:0000256" key="4">
    <source>
        <dbReference type="ARBA" id="ARBA00023239"/>
    </source>
</evidence>
<dbReference type="PRINTS" id="PR01181">
    <property type="entry name" value="DAPDCRBXLASE"/>
</dbReference>
<dbReference type="SUPFAM" id="SSF51419">
    <property type="entry name" value="PLP-binding barrel"/>
    <property type="match status" value="1"/>
</dbReference>
<evidence type="ECO:0000256" key="5">
    <source>
        <dbReference type="HAMAP-Rule" id="MF_02120"/>
    </source>
</evidence>
<comment type="similarity">
    <text evidence="5">Belongs to the Orn/Lys/Arg decarboxylase class-II family. LysA subfamily.</text>
</comment>
<sequence length="415" mass="45771">MAYYSQTTDFYKGNDPKELLVKFGSPLYVYSEEILRQKARDMKNLAELPNFQSNYSVKANSNVSLLKIIHEEGLYADAMSPGEILALEAAGFEHEKIFYVANNVSAEEMKFALDRGIIVSVDSLDQLDQFGRIADGLEVAIRFNPGVGAGHSEKVVTGGKKTKFGVSMDDIDKVKEILTRNKTTLIGINQHIGSLYMEKDPFLAAVKNLLEIAKSFKGLKIIDFGGGFGIPYKKQTGQEPLDIASLKAEFTEVLKEWMAETGETPLFKIEPGRYVVAESSILLGTVHAVKDNAGTTYVGTDLGFNVLARPMMYDSHHDIEVYPNDGRALGQEFEQTVVGNICESGDIMAKGRLLPEIKTGDTLGVMDAGAYGFSMSSNYNNRLKPAEVLIRADGSVKLIRKMDNYESLLINMLNL</sequence>
<dbReference type="InterPro" id="IPR029066">
    <property type="entry name" value="PLP-binding_barrel"/>
</dbReference>
<feature type="binding site" evidence="5">
    <location>
        <position position="371"/>
    </location>
    <ligand>
        <name>substrate</name>
    </ligand>
</feature>
<feature type="binding site" evidence="5">
    <location>
        <position position="309"/>
    </location>
    <ligand>
        <name>substrate</name>
    </ligand>
</feature>
<comment type="pathway">
    <text evidence="5 7">Amino-acid biosynthesis; L-lysine biosynthesis via DAP pathway; L-lysine from DL-2,6-diaminopimelate: step 1/1.</text>
</comment>
<dbReference type="Gene3D" id="2.40.37.10">
    <property type="entry name" value="Lyase, Ornithine Decarboxylase, Chain A, domain 1"/>
    <property type="match status" value="1"/>
</dbReference>
<evidence type="ECO:0000256" key="7">
    <source>
        <dbReference type="RuleBase" id="RU003738"/>
    </source>
</evidence>
<comment type="subunit">
    <text evidence="5">Homodimer.</text>
</comment>
<dbReference type="PANTHER" id="PTHR43727">
    <property type="entry name" value="DIAMINOPIMELATE DECARBOXYLASE"/>
    <property type="match status" value="1"/>
</dbReference>
<feature type="binding site" evidence="5">
    <location>
        <position position="313"/>
    </location>
    <ligand>
        <name>substrate</name>
    </ligand>
</feature>
<feature type="domain" description="Orn/DAP/Arg decarboxylase 2 N-terminal" evidence="8">
    <location>
        <begin position="37"/>
        <end position="277"/>
    </location>
</feature>
<organism evidence="9 10">
    <name type="scientific">Youngiibacter multivorans</name>
    <dbReference type="NCBI Taxonomy" id="937251"/>
    <lineage>
        <taxon>Bacteria</taxon>
        <taxon>Bacillati</taxon>
        <taxon>Bacillota</taxon>
        <taxon>Clostridia</taxon>
        <taxon>Eubacteriales</taxon>
        <taxon>Clostridiaceae</taxon>
        <taxon>Youngiibacter</taxon>
    </lineage>
</organism>
<dbReference type="EC" id="4.1.1.20" evidence="5 6"/>
<dbReference type="EMBL" id="JAGGKC010000011">
    <property type="protein sequence ID" value="MBP1919076.1"/>
    <property type="molecule type" value="Genomic_DNA"/>
</dbReference>
<evidence type="ECO:0000256" key="1">
    <source>
        <dbReference type="ARBA" id="ARBA00001933"/>
    </source>
</evidence>
<dbReference type="NCBIfam" id="TIGR01048">
    <property type="entry name" value="lysA"/>
    <property type="match status" value="1"/>
</dbReference>
<keyword evidence="5 7" id="KW-0457">Lysine biosynthesis</keyword>
<dbReference type="InterPro" id="IPR002986">
    <property type="entry name" value="DAP_deCOOHase_LysA"/>
</dbReference>
<dbReference type="Gene3D" id="3.20.20.10">
    <property type="entry name" value="Alanine racemase"/>
    <property type="match status" value="1"/>
</dbReference>
<feature type="binding site" evidence="5">
    <location>
        <position position="343"/>
    </location>
    <ligand>
        <name>substrate</name>
    </ligand>
</feature>
<dbReference type="Proteomes" id="UP001519271">
    <property type="component" value="Unassembled WGS sequence"/>
</dbReference>
<accession>A0ABS4G3G1</accession>
<dbReference type="HAMAP" id="MF_02120">
    <property type="entry name" value="LysA"/>
    <property type="match status" value="1"/>
</dbReference>
<keyword evidence="2 5" id="KW-0210">Decarboxylase</keyword>
<feature type="binding site" evidence="5">
    <location>
        <position position="371"/>
    </location>
    <ligand>
        <name>pyridoxal 5'-phosphate</name>
        <dbReference type="ChEBI" id="CHEBI:597326"/>
    </ligand>
</feature>
<gene>
    <name evidence="5" type="primary">lysA</name>
    <name evidence="9" type="ORF">J2Z34_001563</name>
</gene>
<comment type="catalytic activity">
    <reaction evidence="5 7">
        <text>meso-2,6-diaminopimelate + H(+) = L-lysine + CO2</text>
        <dbReference type="Rhea" id="RHEA:15101"/>
        <dbReference type="ChEBI" id="CHEBI:15378"/>
        <dbReference type="ChEBI" id="CHEBI:16526"/>
        <dbReference type="ChEBI" id="CHEBI:32551"/>
        <dbReference type="ChEBI" id="CHEBI:57791"/>
        <dbReference type="EC" id="4.1.1.20"/>
    </reaction>
</comment>
<feature type="binding site" evidence="5">
    <location>
        <position position="227"/>
    </location>
    <ligand>
        <name>pyridoxal 5'-phosphate</name>
        <dbReference type="ChEBI" id="CHEBI:597326"/>
    </ligand>
</feature>
<evidence type="ECO:0000259" key="8">
    <source>
        <dbReference type="Pfam" id="PF02784"/>
    </source>
</evidence>